<dbReference type="Pfam" id="PF25372">
    <property type="entry name" value="DUF7885"/>
    <property type="match status" value="1"/>
</dbReference>
<dbReference type="SUPFAM" id="SSF52047">
    <property type="entry name" value="RNI-like"/>
    <property type="match status" value="1"/>
</dbReference>
<dbReference type="Proteomes" id="UP000821853">
    <property type="component" value="Chromosome 2"/>
</dbReference>
<gene>
    <name evidence="4" type="ORF">HPB48_004762</name>
</gene>
<dbReference type="InterPro" id="IPR057207">
    <property type="entry name" value="FBXL15_LRR"/>
</dbReference>
<proteinExistence type="predicted"/>
<dbReference type="OMA" id="DISECPH"/>
<dbReference type="GO" id="GO:0019005">
    <property type="term" value="C:SCF ubiquitin ligase complex"/>
    <property type="evidence" value="ECO:0007669"/>
    <property type="project" value="TreeGrafter"/>
</dbReference>
<evidence type="ECO:0000259" key="3">
    <source>
        <dbReference type="PROSITE" id="PS50181"/>
    </source>
</evidence>
<feature type="compositionally biased region" description="Low complexity" evidence="2">
    <location>
        <begin position="120"/>
        <end position="133"/>
    </location>
</feature>
<dbReference type="Pfam" id="PF13516">
    <property type="entry name" value="LRR_6"/>
    <property type="match status" value="1"/>
</dbReference>
<dbReference type="InterPro" id="IPR032675">
    <property type="entry name" value="LRR_dom_sf"/>
</dbReference>
<dbReference type="Pfam" id="PF12937">
    <property type="entry name" value="F-box-like"/>
    <property type="match status" value="1"/>
</dbReference>
<feature type="domain" description="F-box" evidence="3">
    <location>
        <begin position="173"/>
        <end position="219"/>
    </location>
</feature>
<evidence type="ECO:0000313" key="5">
    <source>
        <dbReference type="Proteomes" id="UP000821853"/>
    </source>
</evidence>
<accession>A0A9J6G1A8</accession>
<dbReference type="SUPFAM" id="SSF81383">
    <property type="entry name" value="F-box domain"/>
    <property type="match status" value="1"/>
</dbReference>
<dbReference type="PROSITE" id="PS50181">
    <property type="entry name" value="FBOX"/>
    <property type="match status" value="1"/>
</dbReference>
<dbReference type="SMART" id="SM00367">
    <property type="entry name" value="LRR_CC"/>
    <property type="match status" value="12"/>
</dbReference>
<evidence type="ECO:0000313" key="4">
    <source>
        <dbReference type="EMBL" id="KAH9368743.1"/>
    </source>
</evidence>
<feature type="region of interest" description="Disordered" evidence="2">
    <location>
        <begin position="44"/>
        <end position="72"/>
    </location>
</feature>
<feature type="compositionally biased region" description="Low complexity" evidence="2">
    <location>
        <begin position="149"/>
        <end position="167"/>
    </location>
</feature>
<dbReference type="GO" id="GO:0031146">
    <property type="term" value="P:SCF-dependent proteasomal ubiquitin-dependent protein catabolic process"/>
    <property type="evidence" value="ECO:0007669"/>
    <property type="project" value="TreeGrafter"/>
</dbReference>
<dbReference type="PANTHER" id="PTHR13318">
    <property type="entry name" value="PARTNER OF PAIRED, ISOFORM B-RELATED"/>
    <property type="match status" value="1"/>
</dbReference>
<evidence type="ECO:0000256" key="2">
    <source>
        <dbReference type="SAM" id="MobiDB-lite"/>
    </source>
</evidence>
<sequence>MRVTCVVASSQRALGALLRTSRREEEANWPKAAASLELINYAMEDPPNADGADSDGPRLPGTDNASSTAPSAWEEQLEVVTDGTAVNSVPSSSNLATAAEELVPLLGVSSRSPAQSIEPSASHEAVAASESASRLGVSSEGTVASRAPTATAETATEAAGPSSRSSCTSESLLAGIDSLNPEIMRLIFAYLEVQDRGRAAQVCSAWRAIADERGIWTNVEARLRLTDRTTTALECVARRGIRKVKVLSFKDGLSKLLELLPDMKTLDLSDCYNLNDRAVNEAFGERQCATMASLNMSWCSQLTDSAIDCVTRQFPSLEQLYLIACERISDLGMGLIAARLARLKLLEIKECEISNAGLKQLAGISDDGQLSVSTGVRELTYLGLEDCALVSDAGLEYVSLGMRNLANLDLSMCLNVSDAALECVSRIATLKKLVLVGCEDLTVQSIQHLAAGRFSLSTLDISFCNHIDDEAISNVCRGRGLLRLTKLNMNACPITDNGLSVVAQNLVDLTELNISECELVSKDGIALIATHLRRLRTIHMRLCTGLTNAALKQLSRMPRLEVVNLKGCSKITGRGMALMAAGETPSNVLEMDISFTNIGDTGLRHIAQVNTP</sequence>
<dbReference type="AlphaFoldDB" id="A0A9J6G1A8"/>
<dbReference type="PANTHER" id="PTHR13318:SF105">
    <property type="entry name" value="F-BOX_LRR-REPEAT PROTEIN 3"/>
    <property type="match status" value="1"/>
</dbReference>
<dbReference type="SMART" id="SM00256">
    <property type="entry name" value="FBOX"/>
    <property type="match status" value="1"/>
</dbReference>
<dbReference type="EMBL" id="JABSTR010000004">
    <property type="protein sequence ID" value="KAH9368743.1"/>
    <property type="molecule type" value="Genomic_DNA"/>
</dbReference>
<dbReference type="Gene3D" id="3.80.10.10">
    <property type="entry name" value="Ribonuclease Inhibitor"/>
    <property type="match status" value="4"/>
</dbReference>
<dbReference type="InterPro" id="IPR001810">
    <property type="entry name" value="F-box_dom"/>
</dbReference>
<feature type="region of interest" description="Disordered" evidence="2">
    <location>
        <begin position="112"/>
        <end position="167"/>
    </location>
</feature>
<dbReference type="SUPFAM" id="SSF52058">
    <property type="entry name" value="L domain-like"/>
    <property type="match status" value="1"/>
</dbReference>
<name>A0A9J6G1A8_HAELO</name>
<keyword evidence="5" id="KW-1185">Reference proteome</keyword>
<organism evidence="4 5">
    <name type="scientific">Haemaphysalis longicornis</name>
    <name type="common">Bush tick</name>
    <dbReference type="NCBI Taxonomy" id="44386"/>
    <lineage>
        <taxon>Eukaryota</taxon>
        <taxon>Metazoa</taxon>
        <taxon>Ecdysozoa</taxon>
        <taxon>Arthropoda</taxon>
        <taxon>Chelicerata</taxon>
        <taxon>Arachnida</taxon>
        <taxon>Acari</taxon>
        <taxon>Parasitiformes</taxon>
        <taxon>Ixodida</taxon>
        <taxon>Ixodoidea</taxon>
        <taxon>Ixodidae</taxon>
        <taxon>Haemaphysalinae</taxon>
        <taxon>Haemaphysalis</taxon>
    </lineage>
</organism>
<dbReference type="InterPro" id="IPR036047">
    <property type="entry name" value="F-box-like_dom_sf"/>
</dbReference>
<dbReference type="InterPro" id="IPR006553">
    <property type="entry name" value="Leu-rich_rpt_Cys-con_subtyp"/>
</dbReference>
<dbReference type="VEuPathDB" id="VectorBase:HLOH_059919"/>
<evidence type="ECO:0000256" key="1">
    <source>
        <dbReference type="ARBA" id="ARBA00022786"/>
    </source>
</evidence>
<dbReference type="Gene3D" id="1.20.1280.50">
    <property type="match status" value="1"/>
</dbReference>
<dbReference type="InterPro" id="IPR001611">
    <property type="entry name" value="Leu-rich_rpt"/>
</dbReference>
<reference evidence="4 5" key="1">
    <citation type="journal article" date="2020" name="Cell">
        <title>Large-Scale Comparative Analyses of Tick Genomes Elucidate Their Genetic Diversity and Vector Capacities.</title>
        <authorList>
            <consortium name="Tick Genome and Microbiome Consortium (TIGMIC)"/>
            <person name="Jia N."/>
            <person name="Wang J."/>
            <person name="Shi W."/>
            <person name="Du L."/>
            <person name="Sun Y."/>
            <person name="Zhan W."/>
            <person name="Jiang J.F."/>
            <person name="Wang Q."/>
            <person name="Zhang B."/>
            <person name="Ji P."/>
            <person name="Bell-Sakyi L."/>
            <person name="Cui X.M."/>
            <person name="Yuan T.T."/>
            <person name="Jiang B.G."/>
            <person name="Yang W.F."/>
            <person name="Lam T.T."/>
            <person name="Chang Q.C."/>
            <person name="Ding S.J."/>
            <person name="Wang X.J."/>
            <person name="Zhu J.G."/>
            <person name="Ruan X.D."/>
            <person name="Zhao L."/>
            <person name="Wei J.T."/>
            <person name="Ye R.Z."/>
            <person name="Que T.C."/>
            <person name="Du C.H."/>
            <person name="Zhou Y.H."/>
            <person name="Cheng J.X."/>
            <person name="Dai P.F."/>
            <person name="Guo W.B."/>
            <person name="Han X.H."/>
            <person name="Huang E.J."/>
            <person name="Li L.F."/>
            <person name="Wei W."/>
            <person name="Gao Y.C."/>
            <person name="Liu J.Z."/>
            <person name="Shao H.Z."/>
            <person name="Wang X."/>
            <person name="Wang C.C."/>
            <person name="Yang T.C."/>
            <person name="Huo Q.B."/>
            <person name="Li W."/>
            <person name="Chen H.Y."/>
            <person name="Chen S.E."/>
            <person name="Zhou L.G."/>
            <person name="Ni X.B."/>
            <person name="Tian J.H."/>
            <person name="Sheng Y."/>
            <person name="Liu T."/>
            <person name="Pan Y.S."/>
            <person name="Xia L.Y."/>
            <person name="Li J."/>
            <person name="Zhao F."/>
            <person name="Cao W.C."/>
        </authorList>
    </citation>
    <scope>NUCLEOTIDE SEQUENCE [LARGE SCALE GENOMIC DNA]</scope>
    <source>
        <strain evidence="4">HaeL-2018</strain>
    </source>
</reference>
<protein>
    <recommendedName>
        <fullName evidence="3">F-box domain-containing protein</fullName>
    </recommendedName>
</protein>
<comment type="caution">
    <text evidence="4">The sequence shown here is derived from an EMBL/GenBank/DDBJ whole genome shotgun (WGS) entry which is preliminary data.</text>
</comment>
<dbReference type="OrthoDB" id="2585512at2759"/>
<keyword evidence="1" id="KW-0833">Ubl conjugation pathway</keyword>